<evidence type="ECO:0000259" key="5">
    <source>
        <dbReference type="Pfam" id="PF05036"/>
    </source>
</evidence>
<feature type="compositionally biased region" description="Low complexity" evidence="3">
    <location>
        <begin position="43"/>
        <end position="55"/>
    </location>
</feature>
<reference evidence="6 7" key="1">
    <citation type="submission" date="2023-07" db="EMBL/GenBank/DDBJ databases">
        <title>Genomic Encyclopedia of Type Strains, Phase IV (KMG-IV): sequencing the most valuable type-strain genomes for metagenomic binning, comparative biology and taxonomic classification.</title>
        <authorList>
            <person name="Goeker M."/>
        </authorList>
    </citation>
    <scope>NUCLEOTIDE SEQUENCE [LARGE SCALE GENOMIC DNA]</scope>
    <source>
        <strain evidence="6 7">DSM 15561</strain>
    </source>
</reference>
<comment type="similarity">
    <text evidence="2">Belongs to the virb1 family.</text>
</comment>
<feature type="domain" description="Transglycosylase SLT" evidence="4">
    <location>
        <begin position="66"/>
        <end position="165"/>
    </location>
</feature>
<keyword evidence="7" id="KW-1185">Reference proteome</keyword>
<evidence type="ECO:0000256" key="1">
    <source>
        <dbReference type="ARBA" id="ARBA00007734"/>
    </source>
</evidence>
<dbReference type="SUPFAM" id="SSF53955">
    <property type="entry name" value="Lysozyme-like"/>
    <property type="match status" value="1"/>
</dbReference>
<dbReference type="EMBL" id="JAUSVR010000027">
    <property type="protein sequence ID" value="MDQ0513345.1"/>
    <property type="molecule type" value="Genomic_DNA"/>
</dbReference>
<dbReference type="Proteomes" id="UP001235094">
    <property type="component" value="Unassembled WGS sequence"/>
</dbReference>
<evidence type="ECO:0000256" key="2">
    <source>
        <dbReference type="ARBA" id="ARBA00009387"/>
    </source>
</evidence>
<dbReference type="CDD" id="cd00254">
    <property type="entry name" value="LT-like"/>
    <property type="match status" value="1"/>
</dbReference>
<comment type="caution">
    <text evidence="6">The sequence shown here is derived from an EMBL/GenBank/DDBJ whole genome shotgun (WGS) entry which is preliminary data.</text>
</comment>
<dbReference type="InterPro" id="IPR007730">
    <property type="entry name" value="SPOR-like_dom"/>
</dbReference>
<proteinExistence type="inferred from homology"/>
<evidence type="ECO:0000313" key="7">
    <source>
        <dbReference type="Proteomes" id="UP001235094"/>
    </source>
</evidence>
<dbReference type="Gene3D" id="1.10.530.10">
    <property type="match status" value="1"/>
</dbReference>
<dbReference type="Pfam" id="PF05036">
    <property type="entry name" value="SPOR"/>
    <property type="match status" value="1"/>
</dbReference>
<sequence>MPAAPPAPPATGAAEADKTEPANSKPANSEPAKPDLAKPDPAKPATTAPAPGAPGESVEQTLCRIIEAAAGRHDLPVAFFTRLIWRESAFRAGAISPKGAQGIAQFMPGTAAERGLANPFDPEAALPASAALLAELRERFGNLGLAAAAYNAGPSRVERWLSGQGGLPLETQDYLIFITGRAAEDWATDRARPAATNEAAGRVAAGERTPGAAVISSATPASAAASATASMPETKSALVPTSTPGRAAPVAAALPLGPAGCISVTAALRRGGGEVAQEIAAVTAPWGVQLSGNFSKARALASYQRTQKRFAALLEGTQPMIIGARLRSRGARTFYRVRVAQPSRQAAQALCSRLRAIGGACIVLPS</sequence>
<evidence type="ECO:0008006" key="8">
    <source>
        <dbReference type="Google" id="ProtNLM"/>
    </source>
</evidence>
<protein>
    <recommendedName>
        <fullName evidence="8">Lytic transglycosylase domain-containing protein</fullName>
    </recommendedName>
</protein>
<feature type="domain" description="SPOR" evidence="5">
    <location>
        <begin position="310"/>
        <end position="364"/>
    </location>
</feature>
<dbReference type="RefSeq" id="WP_306891980.1">
    <property type="nucleotide sequence ID" value="NZ_JAUSVR010000027.1"/>
</dbReference>
<name>A0ABU0LXM2_9HYPH</name>
<dbReference type="PANTHER" id="PTHR37423">
    <property type="entry name" value="SOLUBLE LYTIC MUREIN TRANSGLYCOSYLASE-RELATED"/>
    <property type="match status" value="1"/>
</dbReference>
<evidence type="ECO:0000313" key="6">
    <source>
        <dbReference type="EMBL" id="MDQ0513345.1"/>
    </source>
</evidence>
<dbReference type="InterPro" id="IPR008258">
    <property type="entry name" value="Transglycosylase_SLT_dom_1"/>
</dbReference>
<evidence type="ECO:0000256" key="3">
    <source>
        <dbReference type="SAM" id="MobiDB-lite"/>
    </source>
</evidence>
<feature type="compositionally biased region" description="Basic and acidic residues" evidence="3">
    <location>
        <begin position="32"/>
        <end position="41"/>
    </location>
</feature>
<feature type="region of interest" description="Disordered" evidence="3">
    <location>
        <begin position="1"/>
        <end position="56"/>
    </location>
</feature>
<dbReference type="Pfam" id="PF01464">
    <property type="entry name" value="SLT"/>
    <property type="match status" value="1"/>
</dbReference>
<evidence type="ECO:0000259" key="4">
    <source>
        <dbReference type="Pfam" id="PF01464"/>
    </source>
</evidence>
<organism evidence="6 7">
    <name type="scientific">Ancylobacter amanitiformis</name>
    <dbReference type="NCBI Taxonomy" id="217069"/>
    <lineage>
        <taxon>Bacteria</taxon>
        <taxon>Pseudomonadati</taxon>
        <taxon>Pseudomonadota</taxon>
        <taxon>Alphaproteobacteria</taxon>
        <taxon>Hyphomicrobiales</taxon>
        <taxon>Xanthobacteraceae</taxon>
        <taxon>Ancylobacter</taxon>
    </lineage>
</organism>
<dbReference type="InterPro" id="IPR023346">
    <property type="entry name" value="Lysozyme-like_dom_sf"/>
</dbReference>
<dbReference type="PANTHER" id="PTHR37423:SF2">
    <property type="entry name" value="MEMBRANE-BOUND LYTIC MUREIN TRANSGLYCOSYLASE C"/>
    <property type="match status" value="1"/>
</dbReference>
<comment type="similarity">
    <text evidence="1">Belongs to the transglycosylase Slt family.</text>
</comment>
<accession>A0ABU0LXM2</accession>
<gene>
    <name evidence="6" type="ORF">QOZ99_004264</name>
</gene>